<dbReference type="RefSeq" id="WP_229903084.1">
    <property type="nucleotide sequence ID" value="NZ_BNAW01000050.1"/>
</dbReference>
<name>A0ABQ3KS76_9PSEU</name>
<dbReference type="EMBL" id="BNAW01000050">
    <property type="protein sequence ID" value="GHG41231.1"/>
    <property type="molecule type" value="Genomic_DNA"/>
</dbReference>
<comment type="caution">
    <text evidence="1">The sequence shown here is derived from an EMBL/GenBank/DDBJ whole genome shotgun (WGS) entry which is preliminary data.</text>
</comment>
<gene>
    <name evidence="1" type="ORF">GCM10017567_73430</name>
</gene>
<dbReference type="Proteomes" id="UP000649955">
    <property type="component" value="Unassembled WGS sequence"/>
</dbReference>
<keyword evidence="2" id="KW-1185">Reference proteome</keyword>
<protein>
    <submittedName>
        <fullName evidence="1">Uncharacterized protein</fullName>
    </submittedName>
</protein>
<accession>A0ABQ3KS76</accession>
<organism evidence="1 2">
    <name type="scientific">Amycolatopsis bullii</name>
    <dbReference type="NCBI Taxonomy" id="941987"/>
    <lineage>
        <taxon>Bacteria</taxon>
        <taxon>Bacillati</taxon>
        <taxon>Actinomycetota</taxon>
        <taxon>Actinomycetes</taxon>
        <taxon>Pseudonocardiales</taxon>
        <taxon>Pseudonocardiaceae</taxon>
        <taxon>Amycolatopsis</taxon>
    </lineage>
</organism>
<proteinExistence type="predicted"/>
<reference evidence="2" key="1">
    <citation type="journal article" date="2019" name="Int. J. Syst. Evol. Microbiol.">
        <title>The Global Catalogue of Microorganisms (GCM) 10K type strain sequencing project: providing services to taxonomists for standard genome sequencing and annotation.</title>
        <authorList>
            <consortium name="The Broad Institute Genomics Platform"/>
            <consortium name="The Broad Institute Genome Sequencing Center for Infectious Disease"/>
            <person name="Wu L."/>
            <person name="Ma J."/>
        </authorList>
    </citation>
    <scope>NUCLEOTIDE SEQUENCE [LARGE SCALE GENOMIC DNA]</scope>
    <source>
        <strain evidence="2">CGMCC 4.7680</strain>
    </source>
</reference>
<evidence type="ECO:0000313" key="2">
    <source>
        <dbReference type="Proteomes" id="UP000649955"/>
    </source>
</evidence>
<sequence length="76" mass="7937">MRGPDLADPGAFAICADYLNAADDTEAGLPDVLGRSIRTSRRPDAFRMLVSVDALGTAELGGLVERCCATAMGYTS</sequence>
<evidence type="ECO:0000313" key="1">
    <source>
        <dbReference type="EMBL" id="GHG41231.1"/>
    </source>
</evidence>